<dbReference type="HOGENOM" id="CLU_2550197_0_0_2"/>
<keyword evidence="1" id="KW-1133">Transmembrane helix</keyword>
<protein>
    <submittedName>
        <fullName evidence="2">Uncharacterized protein</fullName>
    </submittedName>
</protein>
<dbReference type="Proteomes" id="UP000001304">
    <property type="component" value="Chromosome"/>
</dbReference>
<dbReference type="KEGG" id="iag:Igag_0925"/>
<dbReference type="EMBL" id="CP002098">
    <property type="protein sequence ID" value="ADM27741.1"/>
    <property type="molecule type" value="Genomic_DNA"/>
</dbReference>
<evidence type="ECO:0000313" key="2">
    <source>
        <dbReference type="EMBL" id="ADM27741.1"/>
    </source>
</evidence>
<feature type="transmembrane region" description="Helical" evidence="1">
    <location>
        <begin position="31"/>
        <end position="51"/>
    </location>
</feature>
<evidence type="ECO:0000256" key="1">
    <source>
        <dbReference type="SAM" id="Phobius"/>
    </source>
</evidence>
<keyword evidence="1" id="KW-0472">Membrane</keyword>
<dbReference type="BioCyc" id="IAGG583356:GHAH-908-MONOMER"/>
<feature type="transmembrane region" description="Helical" evidence="1">
    <location>
        <begin position="6"/>
        <end position="24"/>
    </location>
</feature>
<dbReference type="AlphaFoldDB" id="E0STX5"/>
<gene>
    <name evidence="2" type="ordered locus">Igag_0925</name>
</gene>
<name>E0STX5_IGNAA</name>
<keyword evidence="3" id="KW-1185">Reference proteome</keyword>
<accession>E0STX5</accession>
<sequence>MNYPSYLLAFIIGFAFSLISGKIIEIFKNRLLLSLLNFVIASISIIMFRKFGKDIKAGLIIAASLLFGILLGYLILSVLSGM</sequence>
<proteinExistence type="predicted"/>
<keyword evidence="1" id="KW-0812">Transmembrane</keyword>
<evidence type="ECO:0000313" key="3">
    <source>
        <dbReference type="Proteomes" id="UP000001304"/>
    </source>
</evidence>
<organism evidence="2 3">
    <name type="scientific">Ignisphaera aggregans (strain DSM 17230 / JCM 13409 / AQ1.S1)</name>
    <dbReference type="NCBI Taxonomy" id="583356"/>
    <lineage>
        <taxon>Archaea</taxon>
        <taxon>Thermoproteota</taxon>
        <taxon>Thermoprotei</taxon>
        <taxon>Desulfurococcales</taxon>
        <taxon>Desulfurococcaceae</taxon>
        <taxon>Ignisphaera</taxon>
    </lineage>
</organism>
<feature type="transmembrane region" description="Helical" evidence="1">
    <location>
        <begin position="57"/>
        <end position="79"/>
    </location>
</feature>
<reference evidence="2 3" key="1">
    <citation type="journal article" date="2010" name="Stand. Genomic Sci.">
        <title>Complete genome sequence of Ignisphaera aggregans type strain (AQ1.S1).</title>
        <authorList>
            <person name="Goker M."/>
            <person name="Held B."/>
            <person name="Lapidus A."/>
            <person name="Nolan M."/>
            <person name="Spring S."/>
            <person name="Yasawong M."/>
            <person name="Lucas S."/>
            <person name="Glavina Del Rio T."/>
            <person name="Tice H."/>
            <person name="Cheng J.F."/>
            <person name="Goodwin L."/>
            <person name="Tapia R."/>
            <person name="Pitluck S."/>
            <person name="Liolios K."/>
            <person name="Ivanova N."/>
            <person name="Mavromatis K."/>
            <person name="Mikhailova N."/>
            <person name="Pati A."/>
            <person name="Chen A."/>
            <person name="Palaniappan K."/>
            <person name="Brambilla E."/>
            <person name="Land M."/>
            <person name="Hauser L."/>
            <person name="Chang Y.J."/>
            <person name="Jeffries C.D."/>
            <person name="Brettin T."/>
            <person name="Detter J.C."/>
            <person name="Han C."/>
            <person name="Rohde M."/>
            <person name="Sikorski J."/>
            <person name="Woyke T."/>
            <person name="Bristow J."/>
            <person name="Eisen J.A."/>
            <person name="Markowitz V."/>
            <person name="Hugenholtz P."/>
            <person name="Kyrpides N.C."/>
            <person name="Klenk H.P."/>
        </authorList>
    </citation>
    <scope>NUCLEOTIDE SEQUENCE [LARGE SCALE GENOMIC DNA]</scope>
    <source>
        <strain evidence="3">DSM 17230 / JCM 13409 / AQ1.S1</strain>
    </source>
</reference>